<comment type="caution">
    <text evidence="1">The sequence shown here is derived from an EMBL/GenBank/DDBJ whole genome shotgun (WGS) entry which is preliminary data.</text>
</comment>
<accession>A0A9P1N8D0</accession>
<dbReference type="Proteomes" id="UP001152747">
    <property type="component" value="Unassembled WGS sequence"/>
</dbReference>
<reference evidence="1" key="1">
    <citation type="submission" date="2022-11" db="EMBL/GenBank/DDBJ databases">
        <authorList>
            <person name="Kikuchi T."/>
        </authorList>
    </citation>
    <scope>NUCLEOTIDE SEQUENCE</scope>
    <source>
        <strain evidence="1">PS1010</strain>
    </source>
</reference>
<evidence type="ECO:0000313" key="2">
    <source>
        <dbReference type="Proteomes" id="UP001152747"/>
    </source>
</evidence>
<name>A0A9P1N8D0_9PELO</name>
<proteinExistence type="predicted"/>
<dbReference type="AlphaFoldDB" id="A0A9P1N8D0"/>
<sequence length="88" mass="10141">MFGFRLILAIFVFIRGFHGYIIGNGVYLTPFSESIPTIYNPYADSIDLQQAYDPYETINSQQPNSNPTIYNPYNFLLGNNQVPWLARK</sequence>
<evidence type="ECO:0000313" key="1">
    <source>
        <dbReference type="EMBL" id="CAI5451886.1"/>
    </source>
</evidence>
<keyword evidence="2" id="KW-1185">Reference proteome</keyword>
<dbReference type="EMBL" id="CANHGI010000005">
    <property type="protein sequence ID" value="CAI5451886.1"/>
    <property type="molecule type" value="Genomic_DNA"/>
</dbReference>
<organism evidence="1 2">
    <name type="scientific">Caenorhabditis angaria</name>
    <dbReference type="NCBI Taxonomy" id="860376"/>
    <lineage>
        <taxon>Eukaryota</taxon>
        <taxon>Metazoa</taxon>
        <taxon>Ecdysozoa</taxon>
        <taxon>Nematoda</taxon>
        <taxon>Chromadorea</taxon>
        <taxon>Rhabditida</taxon>
        <taxon>Rhabditina</taxon>
        <taxon>Rhabditomorpha</taxon>
        <taxon>Rhabditoidea</taxon>
        <taxon>Rhabditidae</taxon>
        <taxon>Peloderinae</taxon>
        <taxon>Caenorhabditis</taxon>
    </lineage>
</organism>
<protein>
    <submittedName>
        <fullName evidence="1">Uncharacterized protein</fullName>
    </submittedName>
</protein>
<gene>
    <name evidence="1" type="ORF">CAMP_LOCUS14523</name>
</gene>